<protein>
    <submittedName>
        <fullName evidence="1">Uncharacterized protein</fullName>
    </submittedName>
</protein>
<evidence type="ECO:0000313" key="2">
    <source>
        <dbReference type="Proteomes" id="UP000075304"/>
    </source>
</evidence>
<dbReference type="PATRIC" id="fig|1398.25.peg.2886"/>
<organism evidence="1 2">
    <name type="scientific">Heyndrickxia coagulans</name>
    <name type="common">Weizmannia coagulans</name>
    <dbReference type="NCBI Taxonomy" id="1398"/>
    <lineage>
        <taxon>Bacteria</taxon>
        <taxon>Bacillati</taxon>
        <taxon>Bacillota</taxon>
        <taxon>Bacilli</taxon>
        <taxon>Bacillales</taxon>
        <taxon>Bacillaceae</taxon>
        <taxon>Heyndrickxia</taxon>
    </lineage>
</organism>
<dbReference type="AlphaFoldDB" id="A0A150KG32"/>
<name>A0A150KG32_HEYCO</name>
<evidence type="ECO:0000313" key="1">
    <source>
        <dbReference type="EMBL" id="KYC69678.1"/>
    </source>
</evidence>
<comment type="caution">
    <text evidence="1">The sequence shown here is derived from an EMBL/GenBank/DDBJ whole genome shotgun (WGS) entry which is preliminary data.</text>
</comment>
<dbReference type="Proteomes" id="UP000075304">
    <property type="component" value="Unassembled WGS sequence"/>
</dbReference>
<proteinExistence type="predicted"/>
<reference evidence="1 2" key="1">
    <citation type="submission" date="2016-01" db="EMBL/GenBank/DDBJ databases">
        <title>Genome Sequences of Twelve Sporeforming Bacillus Species Isolated from Foods.</title>
        <authorList>
            <person name="Berendsen E.M."/>
            <person name="Wells-Bennik M.H."/>
            <person name="Krawcyk A.O."/>
            <person name="De Jong A."/>
            <person name="Holsappel S."/>
            <person name="Eijlander R.T."/>
            <person name="Kuipers O.P."/>
        </authorList>
    </citation>
    <scope>NUCLEOTIDE SEQUENCE [LARGE SCALE GENOMIC DNA]</scope>
    <source>
        <strain evidence="1 2">B4099</strain>
    </source>
</reference>
<gene>
    <name evidence="1" type="ORF">B4099_0307</name>
</gene>
<accession>A0A150KG32</accession>
<sequence length="39" mass="4489">MFAGVPASLRFFSTPPFAKFVICMKMVDNIDEKCTVHYF</sequence>
<dbReference type="EMBL" id="LQYI01000046">
    <property type="protein sequence ID" value="KYC69678.1"/>
    <property type="molecule type" value="Genomic_DNA"/>
</dbReference>